<accession>A0A7V8FJ68</accession>
<dbReference type="InterPro" id="IPR050228">
    <property type="entry name" value="Carboxylesterase_BioH"/>
</dbReference>
<feature type="domain" description="AB hydrolase-1" evidence="1">
    <location>
        <begin position="15"/>
        <end position="242"/>
    </location>
</feature>
<gene>
    <name evidence="2" type="primary">ybfF</name>
    <name evidence="2" type="ORF">GAK31_00290</name>
</gene>
<dbReference type="AlphaFoldDB" id="A0A7V8FJ68"/>
<evidence type="ECO:0000259" key="1">
    <source>
        <dbReference type="Pfam" id="PF12697"/>
    </source>
</evidence>
<reference evidence="3" key="1">
    <citation type="journal article" date="2020" name="MBio">
        <title>Horizontal gene transfer to a defensive symbiont with a reduced genome amongst a multipartite beetle microbiome.</title>
        <authorList>
            <person name="Waterworth S.C."/>
            <person name="Florez L.V."/>
            <person name="Rees E.R."/>
            <person name="Hertweck C."/>
            <person name="Kaltenpoth M."/>
            <person name="Kwan J.C."/>
        </authorList>
    </citation>
    <scope>NUCLEOTIDE SEQUENCE [LARGE SCALE GENOMIC DNA]</scope>
</reference>
<dbReference type="InterPro" id="IPR029058">
    <property type="entry name" value="AB_hydrolase_fold"/>
</dbReference>
<organism evidence="2 3">
    <name type="scientific">Stenotrophomonas maltophilia</name>
    <name type="common">Pseudomonas maltophilia</name>
    <name type="synonym">Xanthomonas maltophilia</name>
    <dbReference type="NCBI Taxonomy" id="40324"/>
    <lineage>
        <taxon>Bacteria</taxon>
        <taxon>Pseudomonadati</taxon>
        <taxon>Pseudomonadota</taxon>
        <taxon>Gammaproteobacteria</taxon>
        <taxon>Lysobacterales</taxon>
        <taxon>Lysobacteraceae</taxon>
        <taxon>Stenotrophomonas</taxon>
        <taxon>Stenotrophomonas maltophilia group</taxon>
    </lineage>
</organism>
<dbReference type="PANTHER" id="PTHR43194:SF2">
    <property type="entry name" value="PEROXISOMAL MEMBRANE PROTEIN LPX1"/>
    <property type="match status" value="1"/>
</dbReference>
<dbReference type="EMBL" id="WNDS01000001">
    <property type="protein sequence ID" value="KAF1017031.1"/>
    <property type="molecule type" value="Genomic_DNA"/>
</dbReference>
<sequence>MTLPFHSLGDGAHTVIVLHGWFGDAHVCASIEPLLDGDRFRFLFMDWAGYGARRSERGDFSIERVAHDVLALADAQQLGRFSLMGHSMGGRAIEWVAGLAPQRVRGLVAVAPVPAEGVDYAPSTRARLQAAAQDVALRQAIIDRSTGGRLPERWLQAKAARSWAGCTTEAFAAYLPAWADPAPRLPPAGVAPLCIVLGAHDPVFDSALMQRTWLRRHPQAELHVLSGAGHYPMDECPLELVAVMQAFLRKAA</sequence>
<proteinExistence type="predicted"/>
<dbReference type="PANTHER" id="PTHR43194">
    <property type="entry name" value="HYDROLASE ALPHA/BETA FOLD FAMILY"/>
    <property type="match status" value="1"/>
</dbReference>
<protein>
    <submittedName>
        <fullName evidence="2">Esterase YbfF</fullName>
    </submittedName>
</protein>
<comment type="caution">
    <text evidence="2">The sequence shown here is derived from an EMBL/GenBank/DDBJ whole genome shotgun (WGS) entry which is preliminary data.</text>
</comment>
<dbReference type="Gene3D" id="3.40.50.1820">
    <property type="entry name" value="alpha/beta hydrolase"/>
    <property type="match status" value="1"/>
</dbReference>
<name>A0A7V8FJ68_STEMA</name>
<dbReference type="Proteomes" id="UP000487117">
    <property type="component" value="Unassembled WGS sequence"/>
</dbReference>
<evidence type="ECO:0000313" key="3">
    <source>
        <dbReference type="Proteomes" id="UP000487117"/>
    </source>
</evidence>
<dbReference type="SUPFAM" id="SSF53474">
    <property type="entry name" value="alpha/beta-Hydrolases"/>
    <property type="match status" value="1"/>
</dbReference>
<dbReference type="InterPro" id="IPR000073">
    <property type="entry name" value="AB_hydrolase_1"/>
</dbReference>
<evidence type="ECO:0000313" key="2">
    <source>
        <dbReference type="EMBL" id="KAF1017031.1"/>
    </source>
</evidence>
<dbReference type="Pfam" id="PF12697">
    <property type="entry name" value="Abhydrolase_6"/>
    <property type="match status" value="1"/>
</dbReference>